<reference evidence="3 4" key="1">
    <citation type="submission" date="2019-09" db="EMBL/GenBank/DDBJ databases">
        <title>Genome Sequences of Streptomyces kaniharaensis ATCC 21070.</title>
        <authorList>
            <person name="Zhu W."/>
            <person name="De Crecy-Lagard V."/>
            <person name="Richards N.G."/>
        </authorList>
    </citation>
    <scope>NUCLEOTIDE SEQUENCE [LARGE SCALE GENOMIC DNA]</scope>
    <source>
        <strain evidence="3 4">SF-557</strain>
    </source>
</reference>
<accession>A0A6N7KVB7</accession>
<dbReference type="InterPro" id="IPR036188">
    <property type="entry name" value="FAD/NAD-bd_sf"/>
</dbReference>
<dbReference type="GO" id="GO:0005737">
    <property type="term" value="C:cytoplasm"/>
    <property type="evidence" value="ECO:0007669"/>
    <property type="project" value="TreeGrafter"/>
</dbReference>
<evidence type="ECO:0000256" key="1">
    <source>
        <dbReference type="ARBA" id="ARBA00023002"/>
    </source>
</evidence>
<gene>
    <name evidence="3" type="ORF">F7Q99_20290</name>
</gene>
<dbReference type="PANTHER" id="PTHR13847:SF289">
    <property type="entry name" value="GLYCINE OXIDASE"/>
    <property type="match status" value="1"/>
</dbReference>
<dbReference type="GO" id="GO:0016491">
    <property type="term" value="F:oxidoreductase activity"/>
    <property type="evidence" value="ECO:0007669"/>
    <property type="project" value="UniProtKB-KW"/>
</dbReference>
<dbReference type="Gene3D" id="3.30.9.10">
    <property type="entry name" value="D-Amino Acid Oxidase, subunit A, domain 2"/>
    <property type="match status" value="1"/>
</dbReference>
<dbReference type="SUPFAM" id="SSF51905">
    <property type="entry name" value="FAD/NAD(P)-binding domain"/>
    <property type="match status" value="1"/>
</dbReference>
<evidence type="ECO:0000313" key="3">
    <source>
        <dbReference type="EMBL" id="MQS14539.1"/>
    </source>
</evidence>
<evidence type="ECO:0000313" key="4">
    <source>
        <dbReference type="Proteomes" id="UP000450000"/>
    </source>
</evidence>
<organism evidence="3 4">
    <name type="scientific">Streptomyces kaniharaensis</name>
    <dbReference type="NCBI Taxonomy" id="212423"/>
    <lineage>
        <taxon>Bacteria</taxon>
        <taxon>Bacillati</taxon>
        <taxon>Actinomycetota</taxon>
        <taxon>Actinomycetes</taxon>
        <taxon>Kitasatosporales</taxon>
        <taxon>Streptomycetaceae</taxon>
        <taxon>Streptomyces</taxon>
    </lineage>
</organism>
<dbReference type="Gene3D" id="3.50.50.60">
    <property type="entry name" value="FAD/NAD(P)-binding domain"/>
    <property type="match status" value="1"/>
</dbReference>
<protein>
    <submittedName>
        <fullName evidence="3">FAD-binding oxidoreductase</fullName>
    </submittedName>
</protein>
<dbReference type="Pfam" id="PF01266">
    <property type="entry name" value="DAO"/>
    <property type="match status" value="1"/>
</dbReference>
<dbReference type="RefSeq" id="WP_153463368.1">
    <property type="nucleotide sequence ID" value="NZ_WBOF01000001.1"/>
</dbReference>
<dbReference type="EMBL" id="WBOF01000001">
    <property type="protein sequence ID" value="MQS14539.1"/>
    <property type="molecule type" value="Genomic_DNA"/>
</dbReference>
<keyword evidence="4" id="KW-1185">Reference proteome</keyword>
<dbReference type="AlphaFoldDB" id="A0A6N7KVB7"/>
<keyword evidence="1" id="KW-0560">Oxidoreductase</keyword>
<dbReference type="PANTHER" id="PTHR13847">
    <property type="entry name" value="SARCOSINE DEHYDROGENASE-RELATED"/>
    <property type="match status" value="1"/>
</dbReference>
<proteinExistence type="predicted"/>
<comment type="caution">
    <text evidence="3">The sequence shown here is derived from an EMBL/GenBank/DDBJ whole genome shotgun (WGS) entry which is preliminary data.</text>
</comment>
<dbReference type="Proteomes" id="UP000450000">
    <property type="component" value="Unassembled WGS sequence"/>
</dbReference>
<sequence length="387" mass="40231">MSSTLIVGAGITGLLTALRLAHAGHQVTVLDAERIGSGATCANHGMLHSGAMYARQSPHVVADCRNAQEFFTLLAPDAQVTAADAVYVLNDADERAFRTALDTHHLPHHTVKPADLPHLRPDAVAGQHLIAVAERAISSRRLLTAATAQCLAAGVRFILGTAAHTIHRTGNRATAVITGGGEHLAADHIVLAAGLGTARLLAGLDSAHAADLRSRLDMMMHLPGNLPCGIIFTNQSGPVAMPAHGAVLASLYGGIQPPVTGCRRYPVTLERTQLLLHQLGQLLEPGTVDLPSATAYTVGKTDYVATADALAGRFNPGWHIINHAESEGITGLHTVFPGKMTLAGRASADCAAQILGHPVPLLIQPRPAVDVPAGLVAVEPWAPALAA</sequence>
<evidence type="ECO:0000259" key="2">
    <source>
        <dbReference type="Pfam" id="PF01266"/>
    </source>
</evidence>
<feature type="domain" description="FAD dependent oxidoreductase" evidence="2">
    <location>
        <begin position="5"/>
        <end position="330"/>
    </location>
</feature>
<dbReference type="OrthoDB" id="833207at2"/>
<name>A0A6N7KVB7_9ACTN</name>
<dbReference type="InterPro" id="IPR006076">
    <property type="entry name" value="FAD-dep_OxRdtase"/>
</dbReference>